<dbReference type="PROSITE" id="PS50003">
    <property type="entry name" value="PH_DOMAIN"/>
    <property type="match status" value="1"/>
</dbReference>
<keyword evidence="1" id="KW-0175">Coiled coil</keyword>
<evidence type="ECO:0000256" key="2">
    <source>
        <dbReference type="SAM" id="MobiDB-lite"/>
    </source>
</evidence>
<dbReference type="STRING" id="101091.A0A1C7NF28"/>
<accession>A0A1C7NF28</accession>
<evidence type="ECO:0000313" key="4">
    <source>
        <dbReference type="EMBL" id="OBZ87166.1"/>
    </source>
</evidence>
<proteinExistence type="predicted"/>
<dbReference type="Pfam" id="PF12814">
    <property type="entry name" value="Mcp5_PH"/>
    <property type="match status" value="1"/>
</dbReference>
<dbReference type="InterPro" id="IPR053005">
    <property type="entry name" value="Nuclear_Pos-Cytoskel_Interact"/>
</dbReference>
<protein>
    <submittedName>
        <fullName evidence="4">Anucleate primary sterigmata protein A</fullName>
    </submittedName>
</protein>
<feature type="compositionally biased region" description="Polar residues" evidence="2">
    <location>
        <begin position="1333"/>
        <end position="1360"/>
    </location>
</feature>
<dbReference type="GO" id="GO:0000226">
    <property type="term" value="P:microtubule cytoskeleton organization"/>
    <property type="evidence" value="ECO:0007669"/>
    <property type="project" value="TreeGrafter"/>
</dbReference>
<dbReference type="EMBL" id="LUGH01000242">
    <property type="protein sequence ID" value="OBZ87166.1"/>
    <property type="molecule type" value="Genomic_DNA"/>
</dbReference>
<feature type="region of interest" description="Disordered" evidence="2">
    <location>
        <begin position="1505"/>
        <end position="1541"/>
    </location>
</feature>
<organism evidence="4 5">
    <name type="scientific">Choanephora cucurbitarum</name>
    <dbReference type="NCBI Taxonomy" id="101091"/>
    <lineage>
        <taxon>Eukaryota</taxon>
        <taxon>Fungi</taxon>
        <taxon>Fungi incertae sedis</taxon>
        <taxon>Mucoromycota</taxon>
        <taxon>Mucoromycotina</taxon>
        <taxon>Mucoromycetes</taxon>
        <taxon>Mucorales</taxon>
        <taxon>Mucorineae</taxon>
        <taxon>Choanephoraceae</taxon>
        <taxon>Choanephoroideae</taxon>
        <taxon>Choanephora</taxon>
    </lineage>
</organism>
<name>A0A1C7NF28_9FUNG</name>
<feature type="compositionally biased region" description="Basic residues" evidence="2">
    <location>
        <begin position="436"/>
        <end position="451"/>
    </location>
</feature>
<evidence type="ECO:0000313" key="5">
    <source>
        <dbReference type="Proteomes" id="UP000093000"/>
    </source>
</evidence>
<feature type="region of interest" description="Disordered" evidence="2">
    <location>
        <begin position="1207"/>
        <end position="1360"/>
    </location>
</feature>
<feature type="compositionally biased region" description="Low complexity" evidence="2">
    <location>
        <begin position="1264"/>
        <end position="1274"/>
    </location>
</feature>
<feature type="compositionally biased region" description="Polar residues" evidence="2">
    <location>
        <begin position="1513"/>
        <end position="1541"/>
    </location>
</feature>
<feature type="coiled-coil region" evidence="1">
    <location>
        <begin position="765"/>
        <end position="792"/>
    </location>
</feature>
<feature type="compositionally biased region" description="Polar residues" evidence="2">
    <location>
        <begin position="355"/>
        <end position="368"/>
    </location>
</feature>
<feature type="compositionally biased region" description="Low complexity" evidence="2">
    <location>
        <begin position="1281"/>
        <end position="1290"/>
    </location>
</feature>
<dbReference type="OrthoDB" id="2149224at2759"/>
<feature type="region of interest" description="Disordered" evidence="2">
    <location>
        <begin position="421"/>
        <end position="505"/>
    </location>
</feature>
<dbReference type="InterPro" id="IPR024774">
    <property type="entry name" value="PH_dom-Mcp5-type"/>
</dbReference>
<dbReference type="InterPro" id="IPR001849">
    <property type="entry name" value="PH_domain"/>
</dbReference>
<feature type="region of interest" description="Disordered" evidence="2">
    <location>
        <begin position="318"/>
        <end position="368"/>
    </location>
</feature>
<dbReference type="GO" id="GO:0032065">
    <property type="term" value="P:maintenance of protein location in cell cortex"/>
    <property type="evidence" value="ECO:0007669"/>
    <property type="project" value="InterPro"/>
</dbReference>
<feature type="coiled-coil region" evidence="1">
    <location>
        <begin position="940"/>
        <end position="1040"/>
    </location>
</feature>
<feature type="domain" description="PH" evidence="3">
    <location>
        <begin position="1394"/>
        <end position="1502"/>
    </location>
</feature>
<dbReference type="GO" id="GO:0005543">
    <property type="term" value="F:phospholipid binding"/>
    <property type="evidence" value="ECO:0007669"/>
    <property type="project" value="InterPro"/>
</dbReference>
<feature type="region of interest" description="Disordered" evidence="2">
    <location>
        <begin position="278"/>
        <end position="297"/>
    </location>
</feature>
<feature type="compositionally biased region" description="Acidic residues" evidence="2">
    <location>
        <begin position="473"/>
        <end position="493"/>
    </location>
</feature>
<dbReference type="GO" id="GO:0015631">
    <property type="term" value="F:tubulin binding"/>
    <property type="evidence" value="ECO:0007669"/>
    <property type="project" value="TreeGrafter"/>
</dbReference>
<dbReference type="SUPFAM" id="SSF50729">
    <property type="entry name" value="PH domain-like"/>
    <property type="match status" value="1"/>
</dbReference>
<evidence type="ECO:0000259" key="3">
    <source>
        <dbReference type="PROSITE" id="PS50003"/>
    </source>
</evidence>
<comment type="caution">
    <text evidence="4">The sequence shown here is derived from an EMBL/GenBank/DDBJ whole genome shotgun (WGS) entry which is preliminary data.</text>
</comment>
<dbReference type="GO" id="GO:0005739">
    <property type="term" value="C:mitochondrion"/>
    <property type="evidence" value="ECO:0007669"/>
    <property type="project" value="TreeGrafter"/>
</dbReference>
<reference evidence="4 5" key="1">
    <citation type="submission" date="2016-03" db="EMBL/GenBank/DDBJ databases">
        <title>Choanephora cucurbitarum.</title>
        <authorList>
            <person name="Min B."/>
            <person name="Park H."/>
            <person name="Park J.-H."/>
            <person name="Shin H.-D."/>
            <person name="Choi I.-G."/>
        </authorList>
    </citation>
    <scope>NUCLEOTIDE SEQUENCE [LARGE SCALE GENOMIC DNA]</scope>
    <source>
        <strain evidence="4 5">KUS-F28377</strain>
    </source>
</reference>
<keyword evidence="5" id="KW-1185">Reference proteome</keyword>
<dbReference type="InParanoid" id="A0A1C7NF28"/>
<dbReference type="PANTHER" id="PTHR28190">
    <property type="entry name" value="NUCLEAR MIGRATION PROTEIN NUM1"/>
    <property type="match status" value="1"/>
</dbReference>
<dbReference type="Proteomes" id="UP000093000">
    <property type="component" value="Unassembled WGS sequence"/>
</dbReference>
<feature type="compositionally biased region" description="Polar residues" evidence="2">
    <location>
        <begin position="1301"/>
        <end position="1316"/>
    </location>
</feature>
<sequence length="1580" mass="177533">MSRLLKKSSGTDLKQKRPVSFAGKSIQQVKLELTAQLNEKEKALEKTGMSPISRNALIKQTEAIKTEINALDGYQKEDELPTDVRLKLEDLANEFQGLKGTKSTGLDDPSPRGPSTSFSPLLPPPPTNSSPTKRTKTVNGNKRNPDIEFATEIGQNLLNEVRKLHTDLQEKEEIIKQLQSSQANAERLQESVERQLKQREEIEERLKEENWNLEVANQELRSSLLESNQAIAKHNTEFSKLAKQLKNQSEQIEIMKAQEEKSTSVIEAMKARHEQETYQLRKHAANAQRENTQAQKQVEALQTELKIHKAKLAIRMTVSSRTDETKSADTTQDDNQDQDNNQDQTNTKGPILAPSVSQSNRSQALETETLKQSLAHAHRIISNLRSSIHKEKVEKFELKKMLSDSQENIEQMRKEMASWNQNNAMGMGGGQGRSKSGGKRKGKSAKKRRGGVGRQPRGLVANDSDAELKSISADEETEEDEELSSEETGDEEDSMHGDALDPEFSFVPAGNTLGSFMEFSSAPFGSNSMKPLSSELELNNKTETVDIGINTEPVHSADHTPFVQADHPILVQEQISQALVRERRAIFERAQPILSAEQIQVILPNRHLEEQHNKGHELNVQDTQDTTQYTEKEVTHAMIPKSDVDRLVQEAVETKTATMIPKLEADEWVHKARHETRSEVEQELSLSMIPKAEAEVMVHEAMQKTRGELEVAHQEQLRDMAIKADNRVQEAVATTTKQLRQAFDSEKKKMEQDIERDMVTKIKAADMVQEATENLRSEFEQEKKQRDEEERVKLNKFAESLTNDMISKQDAEKLAQKAALEERGKVETEMNKWMDKQKSEIESSKQAKIEQLEVAHASALESQKSEMMTVQKAELERFSLEMSIKHKTELEEQEKKLKMSQTEELNKQRLEIESVMGDALEKLKVEMKATQQAALERCQSESDSLRLSELERQKAELEEVKVKALDQQKEELEALKVKEVQDQQTQWEAKKAELEAAEAARMNELQSSKKAEIDALSKRIESYKKEQEETLRRMKNMLTKESVDVLVKRAVAEVQEAAEKNQAEALAGMISKEYAKRMVEDEVAKALEAERKDVAEREAAESLEMISKAEAEALAKVAAADAIVKERQAAAARESELVTKEEVKVLTETAVREALEKERAESAAVLTKERKMFKEKEEQMITKEQAEKDIKHAVQQALAEYQQTHVVEKPSHTLAHLSVKSETPKPSRSKTQRSSTTPSELAPEISLERSVSTSRINLPSVNVTPAPSASTPAHSSRRLRLSSSVSSLRLGNKKEGDAKQSKAQNAEANPSNSSFGSLRILDKSKYQSHRLQSRSTTSLREVSNKQHSTTSVSTMSSGDDQTVNQVYSEEGFSGFPSSGSGGATDAYIISAITQTMIGEWMSKHTRRYVGGGISENKHKRYFWVHPYTKILYWSPEKPGAEGNQAKTKSAYIESLSVVPSHDHTGASTISLLIHTPKRDLKITAPSSERHDIWYKSLSYLLGRSTEASEETSTRLTNDSSSTIDNAGHQQGTKPSDMNVSNDAEVTQYDSDESEDLVNIRQCCDGKHDLSTLSRGHHHHH</sequence>
<feature type="compositionally biased region" description="Low complexity" evidence="2">
    <location>
        <begin position="338"/>
        <end position="347"/>
    </location>
</feature>
<dbReference type="GO" id="GO:0005938">
    <property type="term" value="C:cell cortex"/>
    <property type="evidence" value="ECO:0007669"/>
    <property type="project" value="InterPro"/>
</dbReference>
<feature type="region of interest" description="Disordered" evidence="2">
    <location>
        <begin position="97"/>
        <end position="144"/>
    </location>
</feature>
<feature type="compositionally biased region" description="Polar residues" evidence="2">
    <location>
        <begin position="1249"/>
        <end position="1263"/>
    </location>
</feature>
<dbReference type="SMART" id="SM00233">
    <property type="entry name" value="PH"/>
    <property type="match status" value="1"/>
</dbReference>
<dbReference type="PANTHER" id="PTHR28190:SF1">
    <property type="entry name" value="NUCLEAR MIGRATION PROTEIN NUM1"/>
    <property type="match status" value="1"/>
</dbReference>
<evidence type="ECO:0000256" key="1">
    <source>
        <dbReference type="SAM" id="Coils"/>
    </source>
</evidence>
<gene>
    <name evidence="4" type="primary">apsA_1</name>
    <name evidence="4" type="ORF">A0J61_04794</name>
</gene>